<dbReference type="InterPro" id="IPR002509">
    <property type="entry name" value="NODB_dom"/>
</dbReference>
<dbReference type="EC" id="3.5.1.41" evidence="20"/>
<dbReference type="GO" id="GO:0009272">
    <property type="term" value="P:fungal-type cell wall biogenesis"/>
    <property type="evidence" value="ECO:0007669"/>
    <property type="project" value="UniProtKB-ARBA"/>
</dbReference>
<dbReference type="Pfam" id="PF01522">
    <property type="entry name" value="Polysacc_deac_1"/>
    <property type="match status" value="1"/>
</dbReference>
<dbReference type="GO" id="GO:0071555">
    <property type="term" value="P:cell wall organization"/>
    <property type="evidence" value="ECO:0007669"/>
    <property type="project" value="UniProtKB-KW"/>
</dbReference>
<evidence type="ECO:0000256" key="15">
    <source>
        <dbReference type="ARBA" id="ARBA00023277"/>
    </source>
</evidence>
<keyword evidence="6" id="KW-0134">Cell wall</keyword>
<keyword evidence="17" id="KW-0449">Lipoprotein</keyword>
<dbReference type="InterPro" id="IPR011330">
    <property type="entry name" value="Glyco_hydro/deAcase_b/a-brl"/>
</dbReference>
<keyword evidence="15" id="KW-0119">Carbohydrate metabolism</keyword>
<keyword evidence="14" id="KW-0325">Glycoprotein</keyword>
<sequence>MMKLQALATLLAIVASTEATGLNQRHAHLAHRQASPASSATSAASSASASGSVPPASGASSAATGAATAAVPTGATAATTDPLFTLTAATSDVPPLGQISSGMPTGTPWQASTTYQAGAQPTFSNAPPLPAPFVFSPSVWPPQDKVPPTDSNEVKAWLKELDGWNIPNIPLNVDNTCASNPQAAQDAAKNGWWTCGGHTRSTDIVQCPDKMTWGVSFDDGPSEYSKKLLKFLDQKNLSATFFVVGSRVISRPDILRDEYMAGHEISVHTWSHTALTTLSNEQIVAELGWTRKAIKDVLGVTPTTMRPPYGDMDDRVRAISLAMGMIPISWTTAPNGATFDTFDWRVAGGLVSAPVQYRTFQDILGNASTMNNGFIVLQHDLYEISVDLAVGFTLDAALTHNPPFTLKPIGECSKIPTSNLYLESNTNKTFPFTNSSAANGGADVNGDGKPDTKSGTGSSNSAFIVSPVTAYSLAGFAALGAILL</sequence>
<comment type="similarity">
    <text evidence="4">Belongs to the polysaccharide deacetylase family.</text>
</comment>
<dbReference type="PROSITE" id="PS51677">
    <property type="entry name" value="NODB"/>
    <property type="match status" value="1"/>
</dbReference>
<dbReference type="Proteomes" id="UP000017559">
    <property type="component" value="Unassembled WGS sequence"/>
</dbReference>
<evidence type="ECO:0000256" key="13">
    <source>
        <dbReference type="ARBA" id="ARBA00023136"/>
    </source>
</evidence>
<evidence type="ECO:0000256" key="11">
    <source>
        <dbReference type="ARBA" id="ARBA00022801"/>
    </source>
</evidence>
<dbReference type="GO" id="GO:0004099">
    <property type="term" value="F:chitin deacetylase activity"/>
    <property type="evidence" value="ECO:0007669"/>
    <property type="project" value="UniProtKB-EC"/>
</dbReference>
<evidence type="ECO:0000259" key="24">
    <source>
        <dbReference type="PROSITE" id="PS51677"/>
    </source>
</evidence>
<evidence type="ECO:0000256" key="21">
    <source>
        <dbReference type="ARBA" id="ARBA00048494"/>
    </source>
</evidence>
<evidence type="ECO:0000256" key="3">
    <source>
        <dbReference type="ARBA" id="ARBA00004609"/>
    </source>
</evidence>
<evidence type="ECO:0000313" key="26">
    <source>
        <dbReference type="Proteomes" id="UP000017559"/>
    </source>
</evidence>
<dbReference type="GO" id="GO:0000272">
    <property type="term" value="P:polysaccharide catabolic process"/>
    <property type="evidence" value="ECO:0007669"/>
    <property type="project" value="UniProtKB-KW"/>
</dbReference>
<evidence type="ECO:0000256" key="7">
    <source>
        <dbReference type="ARBA" id="ARBA00022525"/>
    </source>
</evidence>
<evidence type="ECO:0000256" key="2">
    <source>
        <dbReference type="ARBA" id="ARBA00004191"/>
    </source>
</evidence>
<dbReference type="KEGG" id="mrr:Moror_17256"/>
<comment type="cofactor">
    <cofactor evidence="1">
        <name>Co(2+)</name>
        <dbReference type="ChEBI" id="CHEBI:48828"/>
    </cofactor>
</comment>
<organism evidence="25 26">
    <name type="scientific">Moniliophthora roreri (strain MCA 2997)</name>
    <name type="common">Cocoa frosty pod rot fungus</name>
    <name type="synonym">Crinipellis roreri</name>
    <dbReference type="NCBI Taxonomy" id="1381753"/>
    <lineage>
        <taxon>Eukaryota</taxon>
        <taxon>Fungi</taxon>
        <taxon>Dikarya</taxon>
        <taxon>Basidiomycota</taxon>
        <taxon>Agaricomycotina</taxon>
        <taxon>Agaricomycetes</taxon>
        <taxon>Agaricomycetidae</taxon>
        <taxon>Agaricales</taxon>
        <taxon>Marasmiineae</taxon>
        <taxon>Marasmiaceae</taxon>
        <taxon>Moniliophthora</taxon>
    </lineage>
</organism>
<evidence type="ECO:0000256" key="23">
    <source>
        <dbReference type="SAM" id="SignalP"/>
    </source>
</evidence>
<keyword evidence="7" id="KW-0964">Secreted</keyword>
<feature type="region of interest" description="Disordered" evidence="22">
    <location>
        <begin position="24"/>
        <end position="61"/>
    </location>
</feature>
<comment type="catalytic activity">
    <reaction evidence="21">
        <text>[(1-&gt;4)-N-acetyl-beta-D-glucosaminyl](n) + n H2O = chitosan + n acetate</text>
        <dbReference type="Rhea" id="RHEA:10464"/>
        <dbReference type="Rhea" id="RHEA-COMP:9593"/>
        <dbReference type="Rhea" id="RHEA-COMP:9597"/>
        <dbReference type="ChEBI" id="CHEBI:15377"/>
        <dbReference type="ChEBI" id="CHEBI:17029"/>
        <dbReference type="ChEBI" id="CHEBI:30089"/>
        <dbReference type="ChEBI" id="CHEBI:57704"/>
        <dbReference type="EC" id="3.5.1.41"/>
    </reaction>
    <physiologicalReaction direction="left-to-right" evidence="21">
        <dbReference type="Rhea" id="RHEA:10465"/>
    </physiologicalReaction>
</comment>
<keyword evidence="10 23" id="KW-0732">Signal</keyword>
<evidence type="ECO:0000256" key="4">
    <source>
        <dbReference type="ARBA" id="ARBA00010973"/>
    </source>
</evidence>
<dbReference type="Gene3D" id="3.20.20.370">
    <property type="entry name" value="Glycoside hydrolase/deacetylase"/>
    <property type="match status" value="1"/>
</dbReference>
<keyword evidence="26" id="KW-1185">Reference proteome</keyword>
<evidence type="ECO:0000256" key="10">
    <source>
        <dbReference type="ARBA" id="ARBA00022729"/>
    </source>
</evidence>
<dbReference type="HOGENOM" id="CLU_030200_2_1_1"/>
<gene>
    <name evidence="25" type="ORF">Moror_17256</name>
</gene>
<dbReference type="GO" id="GO:0098552">
    <property type="term" value="C:side of membrane"/>
    <property type="evidence" value="ECO:0007669"/>
    <property type="project" value="UniProtKB-KW"/>
</dbReference>
<keyword evidence="5" id="KW-1003">Cell membrane</keyword>
<evidence type="ECO:0000256" key="22">
    <source>
        <dbReference type="SAM" id="MobiDB-lite"/>
    </source>
</evidence>
<feature type="chain" id="PRO_5004711944" description="chitin deacetylase" evidence="23">
    <location>
        <begin position="20"/>
        <end position="484"/>
    </location>
</feature>
<keyword evidence="19" id="KW-0624">Polysaccharide degradation</keyword>
<evidence type="ECO:0000256" key="14">
    <source>
        <dbReference type="ARBA" id="ARBA00023180"/>
    </source>
</evidence>
<evidence type="ECO:0000256" key="1">
    <source>
        <dbReference type="ARBA" id="ARBA00001941"/>
    </source>
</evidence>
<dbReference type="PANTHER" id="PTHR10587">
    <property type="entry name" value="GLYCOSYL TRANSFERASE-RELATED"/>
    <property type="match status" value="1"/>
</dbReference>
<feature type="domain" description="NodB homology" evidence="24">
    <location>
        <begin position="211"/>
        <end position="414"/>
    </location>
</feature>
<dbReference type="OrthoDB" id="407355at2759"/>
<dbReference type="FunFam" id="3.20.20.370:FF:000004">
    <property type="entry name" value="Related to Chitin deacetylase"/>
    <property type="match status" value="1"/>
</dbReference>
<reference evidence="25 26" key="1">
    <citation type="journal article" date="2014" name="BMC Genomics">
        <title>Genome and secretome analysis of the hemibiotrophic fungal pathogen, Moniliophthora roreri, which causes frosty pod rot disease of cacao: mechanisms of the biotrophic and necrotrophic phases.</title>
        <authorList>
            <person name="Meinhardt L.W."/>
            <person name="Costa G.G.L."/>
            <person name="Thomazella D.P.T."/>
            <person name="Teixeira P.J.P.L."/>
            <person name="Carazzolle M.F."/>
            <person name="Schuster S.C."/>
            <person name="Carlson J.E."/>
            <person name="Guiltinan M.J."/>
            <person name="Mieczkowski P."/>
            <person name="Farmer A."/>
            <person name="Ramaraj T."/>
            <person name="Crozier J."/>
            <person name="Davis R.E."/>
            <person name="Shao J."/>
            <person name="Melnick R.L."/>
            <person name="Pereira G.A.G."/>
            <person name="Bailey B.A."/>
        </authorList>
    </citation>
    <scope>NUCLEOTIDE SEQUENCE [LARGE SCALE GENOMIC DNA]</scope>
    <source>
        <strain evidence="25 26">MCA 2997</strain>
    </source>
</reference>
<feature type="compositionally biased region" description="Low complexity" evidence="22">
    <location>
        <begin position="34"/>
        <end position="61"/>
    </location>
</feature>
<evidence type="ECO:0000256" key="9">
    <source>
        <dbReference type="ARBA" id="ARBA00022723"/>
    </source>
</evidence>
<feature type="signal peptide" evidence="23">
    <location>
        <begin position="1"/>
        <end position="19"/>
    </location>
</feature>
<evidence type="ECO:0000256" key="6">
    <source>
        <dbReference type="ARBA" id="ARBA00022512"/>
    </source>
</evidence>
<dbReference type="EMBL" id="AWSO01000016">
    <property type="protein sequence ID" value="ESK97827.1"/>
    <property type="molecule type" value="Genomic_DNA"/>
</dbReference>
<keyword evidence="12" id="KW-0146">Chitin degradation</keyword>
<keyword evidence="13" id="KW-0472">Membrane</keyword>
<dbReference type="GO" id="GO:0046872">
    <property type="term" value="F:metal ion binding"/>
    <property type="evidence" value="ECO:0007669"/>
    <property type="project" value="UniProtKB-KW"/>
</dbReference>
<dbReference type="GO" id="GO:0006032">
    <property type="term" value="P:chitin catabolic process"/>
    <property type="evidence" value="ECO:0007669"/>
    <property type="project" value="UniProtKB-KW"/>
</dbReference>
<evidence type="ECO:0000256" key="17">
    <source>
        <dbReference type="ARBA" id="ARBA00023288"/>
    </source>
</evidence>
<keyword evidence="8" id="KW-0336">GPI-anchor</keyword>
<dbReference type="PANTHER" id="PTHR10587:SF133">
    <property type="entry name" value="CHITIN DEACETYLASE 1-RELATED"/>
    <property type="match status" value="1"/>
</dbReference>
<dbReference type="SUPFAM" id="SSF88713">
    <property type="entry name" value="Glycoside hydrolase/deacetylase"/>
    <property type="match status" value="1"/>
</dbReference>
<keyword evidence="9" id="KW-0479">Metal-binding</keyword>
<proteinExistence type="inferred from homology"/>
<dbReference type="InterPro" id="IPR050248">
    <property type="entry name" value="Polysacc_deacetylase_ArnD"/>
</dbReference>
<evidence type="ECO:0000256" key="8">
    <source>
        <dbReference type="ARBA" id="ARBA00022622"/>
    </source>
</evidence>
<evidence type="ECO:0000256" key="16">
    <source>
        <dbReference type="ARBA" id="ARBA00023285"/>
    </source>
</evidence>
<evidence type="ECO:0000256" key="20">
    <source>
        <dbReference type="ARBA" id="ARBA00024056"/>
    </source>
</evidence>
<keyword evidence="16" id="KW-0170">Cobalt</keyword>
<comment type="subcellular location">
    <subcellularLocation>
        <location evidence="3">Cell membrane</location>
        <topology evidence="3">Lipid-anchor</topology>
        <topology evidence="3">GPI-anchor</topology>
    </subcellularLocation>
    <subcellularLocation>
        <location evidence="2">Secreted</location>
        <location evidence="2">Cell wall</location>
    </subcellularLocation>
</comment>
<keyword evidence="18" id="KW-0961">Cell wall biogenesis/degradation</keyword>
<protein>
    <recommendedName>
        <fullName evidence="20">chitin deacetylase</fullName>
        <ecNumber evidence="20">3.5.1.41</ecNumber>
    </recommendedName>
</protein>
<accession>V2XVP0</accession>
<name>V2XVP0_MONRO</name>
<evidence type="ECO:0000256" key="5">
    <source>
        <dbReference type="ARBA" id="ARBA00022475"/>
    </source>
</evidence>
<dbReference type="GO" id="GO:0005886">
    <property type="term" value="C:plasma membrane"/>
    <property type="evidence" value="ECO:0007669"/>
    <property type="project" value="UniProtKB-SubCell"/>
</dbReference>
<comment type="caution">
    <text evidence="25">The sequence shown here is derived from an EMBL/GenBank/DDBJ whole genome shotgun (WGS) entry which is preliminary data.</text>
</comment>
<evidence type="ECO:0000313" key="25">
    <source>
        <dbReference type="EMBL" id="ESK97827.1"/>
    </source>
</evidence>
<evidence type="ECO:0000256" key="12">
    <source>
        <dbReference type="ARBA" id="ARBA00023024"/>
    </source>
</evidence>
<dbReference type="AlphaFoldDB" id="V2XVP0"/>
<keyword evidence="11" id="KW-0378">Hydrolase</keyword>
<evidence type="ECO:0000256" key="19">
    <source>
        <dbReference type="ARBA" id="ARBA00023326"/>
    </source>
</evidence>
<evidence type="ECO:0000256" key="18">
    <source>
        <dbReference type="ARBA" id="ARBA00023316"/>
    </source>
</evidence>